<evidence type="ECO:0000313" key="3">
    <source>
        <dbReference type="Proteomes" id="UP000316079"/>
    </source>
</evidence>
<dbReference type="AlphaFoldDB" id="A0A553NAN4"/>
<feature type="compositionally biased region" description="Basic and acidic residues" evidence="1">
    <location>
        <begin position="508"/>
        <end position="518"/>
    </location>
</feature>
<proteinExistence type="predicted"/>
<reference evidence="2 3" key="1">
    <citation type="journal article" date="2019" name="Sci. Data">
        <title>Hybrid genome assembly and annotation of Danionella translucida.</title>
        <authorList>
            <person name="Kadobianskyi M."/>
            <person name="Schulze L."/>
            <person name="Schuelke M."/>
            <person name="Judkewitz B."/>
        </authorList>
    </citation>
    <scope>NUCLEOTIDE SEQUENCE [LARGE SCALE GENOMIC DNA]</scope>
    <source>
        <strain evidence="2 3">Bolton</strain>
    </source>
</reference>
<organism evidence="2 3">
    <name type="scientific">Danionella cerebrum</name>
    <dbReference type="NCBI Taxonomy" id="2873325"/>
    <lineage>
        <taxon>Eukaryota</taxon>
        <taxon>Metazoa</taxon>
        <taxon>Chordata</taxon>
        <taxon>Craniata</taxon>
        <taxon>Vertebrata</taxon>
        <taxon>Euteleostomi</taxon>
        <taxon>Actinopterygii</taxon>
        <taxon>Neopterygii</taxon>
        <taxon>Teleostei</taxon>
        <taxon>Ostariophysi</taxon>
        <taxon>Cypriniformes</taxon>
        <taxon>Danionidae</taxon>
        <taxon>Danioninae</taxon>
        <taxon>Danionella</taxon>
    </lineage>
</organism>
<evidence type="ECO:0000313" key="2">
    <source>
        <dbReference type="EMBL" id="TRY62502.1"/>
    </source>
</evidence>
<gene>
    <name evidence="2" type="ORF">DNTS_033299</name>
</gene>
<feature type="region of interest" description="Disordered" evidence="1">
    <location>
        <begin position="492"/>
        <end position="518"/>
    </location>
</feature>
<dbReference type="Proteomes" id="UP000316079">
    <property type="component" value="Unassembled WGS sequence"/>
</dbReference>
<evidence type="ECO:0008006" key="4">
    <source>
        <dbReference type="Google" id="ProtNLM"/>
    </source>
</evidence>
<dbReference type="PANTHER" id="PTHR46880">
    <property type="entry name" value="RAS-ASSOCIATING DOMAIN-CONTAINING PROTEIN"/>
    <property type="match status" value="1"/>
</dbReference>
<evidence type="ECO:0000256" key="1">
    <source>
        <dbReference type="SAM" id="MobiDB-lite"/>
    </source>
</evidence>
<dbReference type="PANTHER" id="PTHR46880:SF5">
    <property type="entry name" value="DUF4371 DOMAIN-CONTAINING PROTEIN"/>
    <property type="match status" value="1"/>
</dbReference>
<accession>A0A553NAN4</accession>
<comment type="caution">
    <text evidence="2">The sequence shown here is derived from an EMBL/GenBank/DDBJ whole genome shotgun (WGS) entry which is preliminary data.</text>
</comment>
<keyword evidence="3" id="KW-1185">Reference proteome</keyword>
<dbReference type="EMBL" id="SRMA01026996">
    <property type="protein sequence ID" value="TRY62502.1"/>
    <property type="molecule type" value="Genomic_DNA"/>
</dbReference>
<sequence>MTLGWIYPTRHCSARLTLPQQQTLRCHRRPDDQVVGFIERVQESLQLLRSVHPGPQGHEYEDSSVPCITESVSRLRRTQRSSHLTLTEAPGSKLLILPALASRLHLSSLCQEWTHTQIALGFCIDPEWPLALIRDRSAVFRSVNIEPLSNKTLDLRRVNSASHATRLCRHTAGAGLNLLLSLVTQHKVNTGVFSHSPLCHAAPEESAKLRGIRMLEEHHEEALVELEGAGELPQDLPHRVQEEEEDGRFTAELPVGVCRLSTALLEGSWMQKTVAMGADGAAVNLGAKEGVSVKFQEEAGKHIIPFHCMPHRLELALLSAQKDSPWVGNVYSLLHIIWKTYHFSSKSRRELKCLGVELGVSVNNPSGVKGTRWLPHVSRALDVLLKQEKEGTLEDSGQYTAVYAHMDHLAASSTNADVAGRAKHFTQPALHTVRLIAAGLHQFDQTLLQNIRPVGEQASGYTPDQTMLLKLVPAGRNVAHWFPSVAELRASSPAGGREESLSNAAHTDLNEEVLKEQF</sequence>
<dbReference type="OrthoDB" id="8909466at2759"/>
<name>A0A553NAN4_9TELE</name>
<protein>
    <recommendedName>
        <fullName evidence="4">DUF4371 domain-containing protein</fullName>
    </recommendedName>
</protein>